<gene>
    <name evidence="10" type="ORF">CEUTPL_LOCUS11682</name>
</gene>
<sequence>MNFLPLPGPDCDVVKKIIELGFYDHLEIKEPHEYVDRCLDILQSAPKCISELRRSDSAMEQSKNNTIADNVRNEGNAFYHNRKWMNALILFNNTICYGKPDSAQLAKGYANRSALLFEMKYYKQCLEDIDKALNIVSYTSDQRRKLIDRQKEAKKLLPKQELKYFHKEIPELSSVNPDITAASLSVKIQKNDKYGRFIEATRDIEGGEIIAIERPYAIAIKEKKKKMYCSECAEFSLNLIPCLKCSTVMYCDEICRDKAFKDYHEYECVVIRYYDDGFMEHPLGWVALRSALKGLKEYKNFDKPRSYQNVYRSNRYKEIFELDSFNKGMSQTVIMELAFNIAKIFHVLKNKTDLIQKYKITEKDLKFLLLKEKLTNALNSLPIQVYTPEAECVGKSVGAGVYAFGSLFNHSCVENVDIFSYGAVQVYKAVKKIRKGEQCFINYGMPYQMMKKSDRQEKLKIRYQFTCDCRACANNWPMMGEGKLTGKLQMTDLSTSDPMLAVKLVRLLLLVEGKNKITDKNREDVLKEVFEVLDMLRFQEPTNIHLVLYDILSVAMRYGNVLYEDY</sequence>
<evidence type="ECO:0000256" key="4">
    <source>
        <dbReference type="ARBA" id="ARBA00022723"/>
    </source>
</evidence>
<dbReference type="GO" id="GO:0005634">
    <property type="term" value="C:nucleus"/>
    <property type="evidence" value="ECO:0007669"/>
    <property type="project" value="TreeGrafter"/>
</dbReference>
<dbReference type="GO" id="GO:0032259">
    <property type="term" value="P:methylation"/>
    <property type="evidence" value="ECO:0007669"/>
    <property type="project" value="UniProtKB-KW"/>
</dbReference>
<protein>
    <recommendedName>
        <fullName evidence="12">SET and MYND domain-containing protein 4</fullName>
    </recommendedName>
</protein>
<evidence type="ECO:0000259" key="8">
    <source>
        <dbReference type="PROSITE" id="PS50280"/>
    </source>
</evidence>
<dbReference type="Gene3D" id="6.10.140.2220">
    <property type="match status" value="1"/>
</dbReference>
<dbReference type="GO" id="GO:0008276">
    <property type="term" value="F:protein methyltransferase activity"/>
    <property type="evidence" value="ECO:0007669"/>
    <property type="project" value="UniProtKB-ARBA"/>
</dbReference>
<dbReference type="PROSITE" id="PS50280">
    <property type="entry name" value="SET"/>
    <property type="match status" value="1"/>
</dbReference>
<dbReference type="Gene3D" id="1.25.40.10">
    <property type="entry name" value="Tetratricopeptide repeat domain"/>
    <property type="match status" value="1"/>
</dbReference>
<dbReference type="PROSITE" id="PS01360">
    <property type="entry name" value="ZF_MYND_1"/>
    <property type="match status" value="1"/>
</dbReference>
<organism evidence="10 11">
    <name type="scientific">Ceutorhynchus assimilis</name>
    <name type="common">cabbage seed weevil</name>
    <dbReference type="NCBI Taxonomy" id="467358"/>
    <lineage>
        <taxon>Eukaryota</taxon>
        <taxon>Metazoa</taxon>
        <taxon>Ecdysozoa</taxon>
        <taxon>Arthropoda</taxon>
        <taxon>Hexapoda</taxon>
        <taxon>Insecta</taxon>
        <taxon>Pterygota</taxon>
        <taxon>Neoptera</taxon>
        <taxon>Endopterygota</taxon>
        <taxon>Coleoptera</taxon>
        <taxon>Polyphaga</taxon>
        <taxon>Cucujiformia</taxon>
        <taxon>Curculionidae</taxon>
        <taxon>Ceutorhynchinae</taxon>
        <taxon>Ceutorhynchus</taxon>
    </lineage>
</organism>
<accession>A0A9N9MUK9</accession>
<dbReference type="GO" id="GO:0008170">
    <property type="term" value="F:N-methyltransferase activity"/>
    <property type="evidence" value="ECO:0007669"/>
    <property type="project" value="UniProtKB-ARBA"/>
</dbReference>
<evidence type="ECO:0000256" key="6">
    <source>
        <dbReference type="ARBA" id="ARBA00022833"/>
    </source>
</evidence>
<evidence type="ECO:0000313" key="11">
    <source>
        <dbReference type="Proteomes" id="UP001152799"/>
    </source>
</evidence>
<dbReference type="SUPFAM" id="SSF82199">
    <property type="entry name" value="SET domain"/>
    <property type="match status" value="1"/>
</dbReference>
<keyword evidence="6" id="KW-0862">Zinc</keyword>
<evidence type="ECO:0000259" key="9">
    <source>
        <dbReference type="PROSITE" id="PS50865"/>
    </source>
</evidence>
<keyword evidence="2" id="KW-0808">Transferase</keyword>
<dbReference type="SUPFAM" id="SSF48452">
    <property type="entry name" value="TPR-like"/>
    <property type="match status" value="1"/>
</dbReference>
<dbReference type="Gene3D" id="1.10.220.160">
    <property type="match status" value="1"/>
</dbReference>
<feature type="domain" description="MYND-type" evidence="9">
    <location>
        <begin position="229"/>
        <end position="268"/>
    </location>
</feature>
<dbReference type="GO" id="GO:0008270">
    <property type="term" value="F:zinc ion binding"/>
    <property type="evidence" value="ECO:0007669"/>
    <property type="project" value="UniProtKB-KW"/>
</dbReference>
<evidence type="ECO:0000256" key="7">
    <source>
        <dbReference type="PROSITE-ProRule" id="PRU00134"/>
    </source>
</evidence>
<dbReference type="GO" id="GO:0005737">
    <property type="term" value="C:cytoplasm"/>
    <property type="evidence" value="ECO:0007669"/>
    <property type="project" value="TreeGrafter"/>
</dbReference>
<evidence type="ECO:0000313" key="10">
    <source>
        <dbReference type="EMBL" id="CAG9771244.1"/>
    </source>
</evidence>
<dbReference type="GO" id="GO:0008757">
    <property type="term" value="F:S-adenosylmethionine-dependent methyltransferase activity"/>
    <property type="evidence" value="ECO:0007669"/>
    <property type="project" value="UniProtKB-ARBA"/>
</dbReference>
<keyword evidence="4" id="KW-0479">Metal-binding</keyword>
<dbReference type="OrthoDB" id="5945798at2759"/>
<dbReference type="PANTHER" id="PTHR46165">
    <property type="entry name" value="SET AND MYND DOMAIN-CONTAINING PROTEIN 4"/>
    <property type="match status" value="1"/>
</dbReference>
<name>A0A9N9MUK9_9CUCU</name>
<evidence type="ECO:0008006" key="12">
    <source>
        <dbReference type="Google" id="ProtNLM"/>
    </source>
</evidence>
<dbReference type="PROSITE" id="PS50865">
    <property type="entry name" value="ZF_MYND_2"/>
    <property type="match status" value="1"/>
</dbReference>
<evidence type="ECO:0000256" key="2">
    <source>
        <dbReference type="ARBA" id="ARBA00022679"/>
    </source>
</evidence>
<keyword evidence="11" id="KW-1185">Reference proteome</keyword>
<dbReference type="AlphaFoldDB" id="A0A9N9MUK9"/>
<evidence type="ECO:0000256" key="3">
    <source>
        <dbReference type="ARBA" id="ARBA00022691"/>
    </source>
</evidence>
<keyword evidence="5 7" id="KW-0863">Zinc-finger</keyword>
<feature type="domain" description="SET" evidence="8">
    <location>
        <begin position="182"/>
        <end position="444"/>
    </location>
</feature>
<dbReference type="PANTHER" id="PTHR46165:SF6">
    <property type="entry name" value="SET AND MYND DOMAIN-CONTAINING PROTEIN 4-LIKE PROTEIN"/>
    <property type="match status" value="1"/>
</dbReference>
<dbReference type="EMBL" id="OU892283">
    <property type="protein sequence ID" value="CAG9771244.1"/>
    <property type="molecule type" value="Genomic_DNA"/>
</dbReference>
<dbReference type="Proteomes" id="UP001152799">
    <property type="component" value="Chromosome 7"/>
</dbReference>
<dbReference type="SUPFAM" id="SSF144232">
    <property type="entry name" value="HIT/MYND zinc finger-like"/>
    <property type="match status" value="1"/>
</dbReference>
<dbReference type="InterPro" id="IPR001214">
    <property type="entry name" value="SET_dom"/>
</dbReference>
<dbReference type="InterPro" id="IPR046341">
    <property type="entry name" value="SET_dom_sf"/>
</dbReference>
<proteinExistence type="predicted"/>
<evidence type="ECO:0000256" key="1">
    <source>
        <dbReference type="ARBA" id="ARBA00022603"/>
    </source>
</evidence>
<dbReference type="InterPro" id="IPR011990">
    <property type="entry name" value="TPR-like_helical_dom_sf"/>
</dbReference>
<dbReference type="InterPro" id="IPR052097">
    <property type="entry name" value="SET-MYND_domain_protein"/>
</dbReference>
<dbReference type="Gene3D" id="2.170.270.10">
    <property type="entry name" value="SET domain"/>
    <property type="match status" value="1"/>
</dbReference>
<reference evidence="10" key="1">
    <citation type="submission" date="2022-01" db="EMBL/GenBank/DDBJ databases">
        <authorList>
            <person name="King R."/>
        </authorList>
    </citation>
    <scope>NUCLEOTIDE SEQUENCE</scope>
</reference>
<dbReference type="InterPro" id="IPR002893">
    <property type="entry name" value="Znf_MYND"/>
</dbReference>
<dbReference type="Pfam" id="PF00856">
    <property type="entry name" value="SET"/>
    <property type="match status" value="1"/>
</dbReference>
<evidence type="ECO:0000256" key="5">
    <source>
        <dbReference type="ARBA" id="ARBA00022771"/>
    </source>
</evidence>
<keyword evidence="1" id="KW-0489">Methyltransferase</keyword>
<keyword evidence="3" id="KW-0949">S-adenosyl-L-methionine</keyword>
<dbReference type="GO" id="GO:0042826">
    <property type="term" value="F:histone deacetylase binding"/>
    <property type="evidence" value="ECO:0007669"/>
    <property type="project" value="TreeGrafter"/>
</dbReference>
<dbReference type="Pfam" id="PF01753">
    <property type="entry name" value="zf-MYND"/>
    <property type="match status" value="1"/>
</dbReference>